<feature type="transmembrane region" description="Helical" evidence="2">
    <location>
        <begin position="144"/>
        <end position="165"/>
    </location>
</feature>
<evidence type="ECO:0000256" key="3">
    <source>
        <dbReference type="SAM" id="SignalP"/>
    </source>
</evidence>
<feature type="transmembrane region" description="Helical" evidence="2">
    <location>
        <begin position="118"/>
        <end position="137"/>
    </location>
</feature>
<gene>
    <name evidence="5" type="ORF">FHS54_001748</name>
</gene>
<dbReference type="GO" id="GO:0050380">
    <property type="term" value="F:undecaprenyl-diphosphatase activity"/>
    <property type="evidence" value="ECO:0007669"/>
    <property type="project" value="UniProtKB-EC"/>
</dbReference>
<evidence type="ECO:0000313" key="5">
    <source>
        <dbReference type="EMBL" id="NIJ16782.1"/>
    </source>
</evidence>
<keyword evidence="3" id="KW-0732">Signal</keyword>
<comment type="caution">
    <text evidence="5">The sequence shown here is derived from an EMBL/GenBank/DDBJ whole genome shotgun (WGS) entry which is preliminary data.</text>
</comment>
<dbReference type="EMBL" id="JAASQR010000002">
    <property type="protein sequence ID" value="NIJ16782.1"/>
    <property type="molecule type" value="Genomic_DNA"/>
</dbReference>
<proteinExistence type="predicted"/>
<feature type="chain" id="PRO_5032383460" evidence="3">
    <location>
        <begin position="22"/>
        <end position="231"/>
    </location>
</feature>
<name>A0A846M4E5_9SPHN</name>
<feature type="region of interest" description="Disordered" evidence="1">
    <location>
        <begin position="211"/>
        <end position="231"/>
    </location>
</feature>
<dbReference type="InterPro" id="IPR000326">
    <property type="entry name" value="PAP2/HPO"/>
</dbReference>
<dbReference type="Pfam" id="PF01569">
    <property type="entry name" value="PAP2"/>
    <property type="match status" value="1"/>
</dbReference>
<keyword evidence="2" id="KW-0812">Transmembrane</keyword>
<reference evidence="5 6" key="1">
    <citation type="submission" date="2020-03" db="EMBL/GenBank/DDBJ databases">
        <title>Genomic Encyclopedia of Type Strains, Phase IV (KMG-IV): sequencing the most valuable type-strain genomes for metagenomic binning, comparative biology and taxonomic classification.</title>
        <authorList>
            <person name="Goeker M."/>
        </authorList>
    </citation>
    <scope>NUCLEOTIDE SEQUENCE [LARGE SCALE GENOMIC DNA]</scope>
    <source>
        <strain evidence="5 6">DSM 21299</strain>
    </source>
</reference>
<protein>
    <submittedName>
        <fullName evidence="5">Undecaprenyl-diphosphatase</fullName>
        <ecNumber evidence="5">3.6.1.27</ecNumber>
    </submittedName>
</protein>
<evidence type="ECO:0000259" key="4">
    <source>
        <dbReference type="SMART" id="SM00014"/>
    </source>
</evidence>
<dbReference type="PANTHER" id="PTHR14969">
    <property type="entry name" value="SPHINGOSINE-1-PHOSPHATE PHOSPHOHYDROLASE"/>
    <property type="match status" value="1"/>
</dbReference>
<dbReference type="CDD" id="cd03392">
    <property type="entry name" value="PAP2_like_2"/>
    <property type="match status" value="1"/>
</dbReference>
<dbReference type="EC" id="3.6.1.27" evidence="5"/>
<feature type="domain" description="Phosphatidic acid phosphatase type 2/haloperoxidase" evidence="4">
    <location>
        <begin position="81"/>
        <end position="186"/>
    </location>
</feature>
<dbReference type="Gene3D" id="1.20.144.10">
    <property type="entry name" value="Phosphatidic acid phosphatase type 2/haloperoxidase"/>
    <property type="match status" value="1"/>
</dbReference>
<feature type="signal peptide" evidence="3">
    <location>
        <begin position="1"/>
        <end position="21"/>
    </location>
</feature>
<feature type="transmembrane region" description="Helical" evidence="2">
    <location>
        <begin position="48"/>
        <end position="73"/>
    </location>
</feature>
<dbReference type="SMART" id="SM00014">
    <property type="entry name" value="acidPPc"/>
    <property type="match status" value="1"/>
</dbReference>
<sequence>MALAVSLLFVFLIALLQQSGAADAFNLAGMRVAGAAREMQGGGVTTAVMQAVSMAGGSVGRLLLFNIALVGLLWQRQRFAALWLTFTMAGGTLLNLGLKQLFAAPRPDLLPHLDIVNSYSFPSGHAAGNMILFGAIAMLITRRAAYMVCGVIILLIGVSRTWLGVHWPTDVLAGWIVGLGWLAFCRCWLPAGGREEQRVAQAVMGGHTVGGDKAVNPEAVEGAGHRHGEQQ</sequence>
<dbReference type="InterPro" id="IPR036938">
    <property type="entry name" value="PAP2/HPO_sf"/>
</dbReference>
<dbReference type="Proteomes" id="UP000576821">
    <property type="component" value="Unassembled WGS sequence"/>
</dbReference>
<evidence type="ECO:0000256" key="2">
    <source>
        <dbReference type="SAM" id="Phobius"/>
    </source>
</evidence>
<keyword evidence="6" id="KW-1185">Reference proteome</keyword>
<keyword evidence="5" id="KW-0378">Hydrolase</keyword>
<feature type="transmembrane region" description="Helical" evidence="2">
    <location>
        <begin position="171"/>
        <end position="189"/>
    </location>
</feature>
<keyword evidence="2" id="KW-0472">Membrane</keyword>
<evidence type="ECO:0000313" key="6">
    <source>
        <dbReference type="Proteomes" id="UP000576821"/>
    </source>
</evidence>
<dbReference type="AlphaFoldDB" id="A0A846M4E5"/>
<accession>A0A846M4E5</accession>
<dbReference type="PANTHER" id="PTHR14969:SF13">
    <property type="entry name" value="AT30094P"/>
    <property type="match status" value="1"/>
</dbReference>
<feature type="transmembrane region" description="Helical" evidence="2">
    <location>
        <begin position="80"/>
        <end position="98"/>
    </location>
</feature>
<evidence type="ECO:0000256" key="1">
    <source>
        <dbReference type="SAM" id="MobiDB-lite"/>
    </source>
</evidence>
<keyword evidence="2" id="KW-1133">Transmembrane helix</keyword>
<organism evidence="5 6">
    <name type="scientific">Sphingobium vermicomposti</name>
    <dbReference type="NCBI Taxonomy" id="529005"/>
    <lineage>
        <taxon>Bacteria</taxon>
        <taxon>Pseudomonadati</taxon>
        <taxon>Pseudomonadota</taxon>
        <taxon>Alphaproteobacteria</taxon>
        <taxon>Sphingomonadales</taxon>
        <taxon>Sphingomonadaceae</taxon>
        <taxon>Sphingobium</taxon>
    </lineage>
</organism>
<dbReference type="SUPFAM" id="SSF48317">
    <property type="entry name" value="Acid phosphatase/Vanadium-dependent haloperoxidase"/>
    <property type="match status" value="1"/>
</dbReference>